<organism evidence="1 2">
    <name type="scientific">Paenibacillus dokdonensis</name>
    <dbReference type="NCBI Taxonomy" id="2567944"/>
    <lineage>
        <taxon>Bacteria</taxon>
        <taxon>Bacillati</taxon>
        <taxon>Bacillota</taxon>
        <taxon>Bacilli</taxon>
        <taxon>Bacillales</taxon>
        <taxon>Paenibacillaceae</taxon>
        <taxon>Paenibacillus</taxon>
    </lineage>
</organism>
<dbReference type="EMBL" id="JARLKZ010000015">
    <property type="protein sequence ID" value="MEC0242190.1"/>
    <property type="molecule type" value="Genomic_DNA"/>
</dbReference>
<reference evidence="1 2" key="1">
    <citation type="submission" date="2023-03" db="EMBL/GenBank/DDBJ databases">
        <title>Bacillus Genome Sequencing.</title>
        <authorList>
            <person name="Dunlap C."/>
        </authorList>
    </citation>
    <scope>NUCLEOTIDE SEQUENCE [LARGE SCALE GENOMIC DNA]</scope>
    <source>
        <strain evidence="1 2">BD-525</strain>
    </source>
</reference>
<evidence type="ECO:0008006" key="3">
    <source>
        <dbReference type="Google" id="ProtNLM"/>
    </source>
</evidence>
<sequence>MRPRSLLEQYKSAIRALPQDGDLNKQELLTDAFRMAVEGRITMYYAPHNEWINHAARVVIVGITPGWTQMKVAFQTARAGLAEGLPDEEICRRAKREAGFAGSMRHHLILMLDRLGLPGYLNIGSSVSLFREHARLLHTTSLLRYPVFVGDRNYTGSSPDIQASPLLCRQALSALEELQEIPDSMLIPLGRAVERSLLWMAGQGQIQEEWILKGFPHPSGANGHRQRQFAENEESMRAMLTRYF</sequence>
<gene>
    <name evidence="1" type="ORF">P4H66_20505</name>
</gene>
<dbReference type="RefSeq" id="WP_326089942.1">
    <property type="nucleotide sequence ID" value="NZ_JARLKZ010000015.1"/>
</dbReference>
<dbReference type="Proteomes" id="UP001344632">
    <property type="component" value="Unassembled WGS sequence"/>
</dbReference>
<keyword evidence="2" id="KW-1185">Reference proteome</keyword>
<evidence type="ECO:0000313" key="1">
    <source>
        <dbReference type="EMBL" id="MEC0242190.1"/>
    </source>
</evidence>
<proteinExistence type="predicted"/>
<evidence type="ECO:0000313" key="2">
    <source>
        <dbReference type="Proteomes" id="UP001344632"/>
    </source>
</evidence>
<accession>A0ABU6GR17</accession>
<protein>
    <recommendedName>
        <fullName evidence="3">Uracil-DNA glycosylase-like domain-containing protein</fullName>
    </recommendedName>
</protein>
<comment type="caution">
    <text evidence="1">The sequence shown here is derived from an EMBL/GenBank/DDBJ whole genome shotgun (WGS) entry which is preliminary data.</text>
</comment>
<name>A0ABU6GR17_9BACL</name>